<organism evidence="1 2">
    <name type="scientific">Goodea atripinnis</name>
    <dbReference type="NCBI Taxonomy" id="208336"/>
    <lineage>
        <taxon>Eukaryota</taxon>
        <taxon>Metazoa</taxon>
        <taxon>Chordata</taxon>
        <taxon>Craniata</taxon>
        <taxon>Vertebrata</taxon>
        <taxon>Euteleostomi</taxon>
        <taxon>Actinopterygii</taxon>
        <taxon>Neopterygii</taxon>
        <taxon>Teleostei</taxon>
        <taxon>Neoteleostei</taxon>
        <taxon>Acanthomorphata</taxon>
        <taxon>Ovalentaria</taxon>
        <taxon>Atherinomorphae</taxon>
        <taxon>Cyprinodontiformes</taxon>
        <taxon>Goodeidae</taxon>
        <taxon>Goodea</taxon>
    </lineage>
</organism>
<accession>A0ABV0NZ02</accession>
<dbReference type="Proteomes" id="UP001476798">
    <property type="component" value="Unassembled WGS sequence"/>
</dbReference>
<gene>
    <name evidence="1" type="ORF">GOODEAATRI_030071</name>
</gene>
<name>A0ABV0NZ02_9TELE</name>
<protein>
    <submittedName>
        <fullName evidence="1">Uncharacterized protein</fullName>
    </submittedName>
</protein>
<keyword evidence="2" id="KW-1185">Reference proteome</keyword>
<comment type="caution">
    <text evidence="1">The sequence shown here is derived from an EMBL/GenBank/DDBJ whole genome shotgun (WGS) entry which is preliminary data.</text>
</comment>
<sequence>MQGNKGHAACCRLYSPVQKTPPPLKDNVPGKHAASLHQDYCMQGSRPRQHTSSCTDTVLGNSDVFEDIFNISPRQAVVPMCLKTVTIIPVPKTFAQYERLLQS</sequence>
<evidence type="ECO:0000313" key="2">
    <source>
        <dbReference type="Proteomes" id="UP001476798"/>
    </source>
</evidence>
<evidence type="ECO:0000313" key="1">
    <source>
        <dbReference type="EMBL" id="MEQ2176641.1"/>
    </source>
</evidence>
<dbReference type="EMBL" id="JAHRIO010054610">
    <property type="protein sequence ID" value="MEQ2176641.1"/>
    <property type="molecule type" value="Genomic_DNA"/>
</dbReference>
<proteinExistence type="predicted"/>
<reference evidence="1 2" key="1">
    <citation type="submission" date="2021-06" db="EMBL/GenBank/DDBJ databases">
        <authorList>
            <person name="Palmer J.M."/>
        </authorList>
    </citation>
    <scope>NUCLEOTIDE SEQUENCE [LARGE SCALE GENOMIC DNA]</scope>
    <source>
        <strain evidence="1 2">GA_2019</strain>
        <tissue evidence="1">Muscle</tissue>
    </source>
</reference>